<dbReference type="GO" id="GO:0020037">
    <property type="term" value="F:heme binding"/>
    <property type="evidence" value="ECO:0007669"/>
    <property type="project" value="InterPro"/>
</dbReference>
<reference evidence="1 2" key="1">
    <citation type="submission" date="2016-10" db="EMBL/GenBank/DDBJ databases">
        <authorList>
            <person name="de Groot N.N."/>
        </authorList>
    </citation>
    <scope>NUCLEOTIDE SEQUENCE [LARGE SCALE GENOMIC DNA]</scope>
    <source>
        <strain evidence="1 2">DSM 43067</strain>
    </source>
</reference>
<accession>A0A1I5EN93</accession>
<protein>
    <submittedName>
        <fullName evidence="1">Uncharacterized protein</fullName>
    </submittedName>
</protein>
<dbReference type="InterPro" id="IPR036396">
    <property type="entry name" value="Cyt_P450_sf"/>
</dbReference>
<dbReference type="AlphaFoldDB" id="A0A1I5EN93"/>
<proteinExistence type="predicted"/>
<evidence type="ECO:0000313" key="1">
    <source>
        <dbReference type="EMBL" id="SFO12985.1"/>
    </source>
</evidence>
<evidence type="ECO:0000313" key="2">
    <source>
        <dbReference type="Proteomes" id="UP000183413"/>
    </source>
</evidence>
<organism evidence="1 2">
    <name type="scientific">Actinomadura madurae</name>
    <dbReference type="NCBI Taxonomy" id="1993"/>
    <lineage>
        <taxon>Bacteria</taxon>
        <taxon>Bacillati</taxon>
        <taxon>Actinomycetota</taxon>
        <taxon>Actinomycetes</taxon>
        <taxon>Streptosporangiales</taxon>
        <taxon>Thermomonosporaceae</taxon>
        <taxon>Actinomadura</taxon>
    </lineage>
</organism>
<dbReference type="Proteomes" id="UP000183413">
    <property type="component" value="Unassembled WGS sequence"/>
</dbReference>
<keyword evidence="2" id="KW-1185">Reference proteome</keyword>
<dbReference type="EMBL" id="FOVH01000004">
    <property type="protein sequence ID" value="SFO12985.1"/>
    <property type="molecule type" value="Genomic_DNA"/>
</dbReference>
<dbReference type="GO" id="GO:0016705">
    <property type="term" value="F:oxidoreductase activity, acting on paired donors, with incorporation or reduction of molecular oxygen"/>
    <property type="evidence" value="ECO:0007669"/>
    <property type="project" value="InterPro"/>
</dbReference>
<dbReference type="eggNOG" id="COG2124">
    <property type="taxonomic scope" value="Bacteria"/>
</dbReference>
<dbReference type="GO" id="GO:0004497">
    <property type="term" value="F:monooxygenase activity"/>
    <property type="evidence" value="ECO:0007669"/>
    <property type="project" value="InterPro"/>
</dbReference>
<dbReference type="STRING" id="1993.SAMN04489713_104205"/>
<dbReference type="Gene3D" id="1.10.630.10">
    <property type="entry name" value="Cytochrome P450"/>
    <property type="match status" value="1"/>
</dbReference>
<name>A0A1I5EN93_9ACTN</name>
<dbReference type="InParanoid" id="A0A1I5EN93"/>
<dbReference type="GO" id="GO:0005506">
    <property type="term" value="F:iron ion binding"/>
    <property type="evidence" value="ECO:0007669"/>
    <property type="project" value="InterPro"/>
</dbReference>
<sequence length="71" mass="7921">MLGVPAADRDLFKGWSDSLARGLDPDFPLPASEIAPRDEAREEFAAYFRKLAAARRAEPPGRPPERPCERL</sequence>
<gene>
    <name evidence="1" type="ORF">SAMN04489713_104205</name>
</gene>